<dbReference type="GO" id="GO:0000747">
    <property type="term" value="P:conjugation with cellular fusion"/>
    <property type="evidence" value="ECO:0007669"/>
    <property type="project" value="EnsemblFungi"/>
</dbReference>
<dbReference type="GO" id="GO:0005634">
    <property type="term" value="C:nucleus"/>
    <property type="evidence" value="ECO:0007669"/>
    <property type="project" value="EnsemblFungi"/>
</dbReference>
<keyword evidence="3" id="KW-1185">Reference proteome</keyword>
<dbReference type="GO" id="GO:0051321">
    <property type="term" value="P:meiotic cell cycle"/>
    <property type="evidence" value="ECO:0007669"/>
    <property type="project" value="EnsemblFungi"/>
</dbReference>
<dbReference type="InterPro" id="IPR014752">
    <property type="entry name" value="Arrestin-like_C"/>
</dbReference>
<proteinExistence type="predicted"/>
<name>S9X7C0_SCHCR</name>
<accession>S9X7C0</accession>
<dbReference type="Gene3D" id="2.60.40.640">
    <property type="match status" value="1"/>
</dbReference>
<feature type="region of interest" description="Disordered" evidence="1">
    <location>
        <begin position="55"/>
        <end position="74"/>
    </location>
</feature>
<evidence type="ECO:0000256" key="1">
    <source>
        <dbReference type="SAM" id="MobiDB-lite"/>
    </source>
</evidence>
<dbReference type="Proteomes" id="UP000015464">
    <property type="component" value="Unassembled WGS sequence"/>
</dbReference>
<gene>
    <name evidence="2" type="ORF">SPOG_01552</name>
</gene>
<dbReference type="OMA" id="APHNHPA"/>
<dbReference type="HOGENOM" id="CLU_528023_0_0_1"/>
<feature type="region of interest" description="Disordered" evidence="1">
    <location>
        <begin position="344"/>
        <end position="374"/>
    </location>
</feature>
<dbReference type="EMBL" id="KE546995">
    <property type="protein sequence ID" value="EPY49671.1"/>
    <property type="molecule type" value="Genomic_DNA"/>
</dbReference>
<protein>
    <submittedName>
        <fullName evidence="2">Meiotic suppressor protein Ste7</fullName>
    </submittedName>
</protein>
<dbReference type="GeneID" id="25035880"/>
<sequence length="516" mass="55453">MFLEIVLNHPSFTFQEPITGKICFETNTASSPRSFQITLRVKGYAVYHHGFLSSPSSHKHPTVASSPSDNDETTEIFSHSVPVSIPAGPSAKSHAVDFQFLFPSKSAGSLPCSKSNDSMVNIRYMLKATIQKRYAFLSSSQSNGSSTFRRPSYNPQLPFAHLAANHASQYSTSSTSSSSSTSTPLPLSTTAPPSSTAAQPPFLSIAPTAPMTSFFNERYATSVPSPSSPPAHYPPYYYHPQNPSSLVSNPSISPTLDLAAHSTYSSSRPSAFPPATPPPHVGASVPYPYESPPSATPTASSFYSYSNTPPMLNKTAQRSYTCPNTSYPVRHLAYPNAPPTFFSNSMSSSSKDLPPVSPSLPQSQMYSAVSPSDPVPIAGQPNAFTTLAPGEKLSIQLEEDELVGDASEHSLLPDQDPMPDNSEAVFPPRKNSTIFEMDEHFVQDHTSSPSSAGSQRTSVHSLSPEVCLASDCTVSPSPTLSKKGGIDFSSAEDTRELNMDYAKEFDVLINQVLQSL</sequence>
<feature type="region of interest" description="Disordered" evidence="1">
    <location>
        <begin position="170"/>
        <end position="202"/>
    </location>
</feature>
<organism evidence="2 3">
    <name type="scientific">Schizosaccharomyces cryophilus (strain OY26 / ATCC MYA-4695 / CBS 11777 / NBRC 106824 / NRRL Y48691)</name>
    <name type="common">Fission yeast</name>
    <dbReference type="NCBI Taxonomy" id="653667"/>
    <lineage>
        <taxon>Eukaryota</taxon>
        <taxon>Fungi</taxon>
        <taxon>Dikarya</taxon>
        <taxon>Ascomycota</taxon>
        <taxon>Taphrinomycotina</taxon>
        <taxon>Schizosaccharomycetes</taxon>
        <taxon>Schizosaccharomycetales</taxon>
        <taxon>Schizosaccharomycetaceae</taxon>
        <taxon>Schizosaccharomyces</taxon>
    </lineage>
</organism>
<reference evidence="2 3" key="1">
    <citation type="journal article" date="2011" name="Science">
        <title>Comparative functional genomics of the fission yeasts.</title>
        <authorList>
            <person name="Rhind N."/>
            <person name="Chen Z."/>
            <person name="Yassour M."/>
            <person name="Thompson D.A."/>
            <person name="Haas B.J."/>
            <person name="Habib N."/>
            <person name="Wapinski I."/>
            <person name="Roy S."/>
            <person name="Lin M.F."/>
            <person name="Heiman D.I."/>
            <person name="Young S.K."/>
            <person name="Furuya K."/>
            <person name="Guo Y."/>
            <person name="Pidoux A."/>
            <person name="Chen H.M."/>
            <person name="Robbertse B."/>
            <person name="Goldberg J.M."/>
            <person name="Aoki K."/>
            <person name="Bayne E.H."/>
            <person name="Berlin A.M."/>
            <person name="Desjardins C.A."/>
            <person name="Dobbs E."/>
            <person name="Dukaj L."/>
            <person name="Fan L."/>
            <person name="FitzGerald M.G."/>
            <person name="French C."/>
            <person name="Gujja S."/>
            <person name="Hansen K."/>
            <person name="Keifenheim D."/>
            <person name="Levin J.Z."/>
            <person name="Mosher R.A."/>
            <person name="Mueller C.A."/>
            <person name="Pfiffner J."/>
            <person name="Priest M."/>
            <person name="Russ C."/>
            <person name="Smialowska A."/>
            <person name="Swoboda P."/>
            <person name="Sykes S.M."/>
            <person name="Vaughn M."/>
            <person name="Vengrova S."/>
            <person name="Yoder R."/>
            <person name="Zeng Q."/>
            <person name="Allshire R."/>
            <person name="Baulcombe D."/>
            <person name="Birren B.W."/>
            <person name="Brown W."/>
            <person name="Ekwall K."/>
            <person name="Kellis M."/>
            <person name="Leatherwood J."/>
            <person name="Levin H."/>
            <person name="Margalit H."/>
            <person name="Martienssen R."/>
            <person name="Nieduszynski C.A."/>
            <person name="Spatafora J.W."/>
            <person name="Friedman N."/>
            <person name="Dalgaard J.Z."/>
            <person name="Baumann P."/>
            <person name="Niki H."/>
            <person name="Regev A."/>
            <person name="Nusbaum C."/>
        </authorList>
    </citation>
    <scope>NUCLEOTIDE SEQUENCE [LARGE SCALE GENOMIC DNA]</scope>
    <source>
        <strain evidence="3">OY26 / ATCC MYA-4695 / CBS 11777 / NBRC 106824 / NRRL Y48691</strain>
    </source>
</reference>
<dbReference type="OrthoDB" id="5408401at2759"/>
<evidence type="ECO:0000313" key="2">
    <source>
        <dbReference type="EMBL" id="EPY49671.1"/>
    </source>
</evidence>
<dbReference type="STRING" id="653667.S9X7C0"/>
<dbReference type="RefSeq" id="XP_013025694.1">
    <property type="nucleotide sequence ID" value="XM_013170240.1"/>
</dbReference>
<dbReference type="AlphaFoldDB" id="S9X7C0"/>
<feature type="compositionally biased region" description="Low complexity" evidence="1">
    <location>
        <begin position="170"/>
        <end position="201"/>
    </location>
</feature>
<dbReference type="GO" id="GO:0005737">
    <property type="term" value="C:cytoplasm"/>
    <property type="evidence" value="ECO:0007669"/>
    <property type="project" value="EnsemblFungi"/>
</dbReference>
<feature type="compositionally biased region" description="Low complexity" evidence="1">
    <location>
        <begin position="344"/>
        <end position="364"/>
    </location>
</feature>
<evidence type="ECO:0000313" key="3">
    <source>
        <dbReference type="Proteomes" id="UP000015464"/>
    </source>
</evidence>